<sequence>MHIRFGIIGGITEDELKEDDSNMEWVNHPREAKIFLSSMKAQNIGGDLAAMGSDVRRLMETGTVRTTTWAQKGKKASAKYTRNTMGVHIP</sequence>
<name>A0AAD6S1B1_9AGAR</name>
<keyword evidence="2" id="KW-1185">Reference proteome</keyword>
<evidence type="ECO:0000313" key="1">
    <source>
        <dbReference type="EMBL" id="KAJ7019396.1"/>
    </source>
</evidence>
<accession>A0AAD6S1B1</accession>
<evidence type="ECO:0000313" key="2">
    <source>
        <dbReference type="Proteomes" id="UP001218188"/>
    </source>
</evidence>
<dbReference type="Proteomes" id="UP001218188">
    <property type="component" value="Unassembled WGS sequence"/>
</dbReference>
<protein>
    <submittedName>
        <fullName evidence="1">Uncharacterized protein</fullName>
    </submittedName>
</protein>
<dbReference type="EMBL" id="JARJCM010000295">
    <property type="protein sequence ID" value="KAJ7019396.1"/>
    <property type="molecule type" value="Genomic_DNA"/>
</dbReference>
<comment type="caution">
    <text evidence="1">The sequence shown here is derived from an EMBL/GenBank/DDBJ whole genome shotgun (WGS) entry which is preliminary data.</text>
</comment>
<proteinExistence type="predicted"/>
<organism evidence="1 2">
    <name type="scientific">Mycena alexandri</name>
    <dbReference type="NCBI Taxonomy" id="1745969"/>
    <lineage>
        <taxon>Eukaryota</taxon>
        <taxon>Fungi</taxon>
        <taxon>Dikarya</taxon>
        <taxon>Basidiomycota</taxon>
        <taxon>Agaricomycotina</taxon>
        <taxon>Agaricomycetes</taxon>
        <taxon>Agaricomycetidae</taxon>
        <taxon>Agaricales</taxon>
        <taxon>Marasmiineae</taxon>
        <taxon>Mycenaceae</taxon>
        <taxon>Mycena</taxon>
    </lineage>
</organism>
<dbReference type="AlphaFoldDB" id="A0AAD6S1B1"/>
<gene>
    <name evidence="1" type="ORF">C8F04DRAFT_1276311</name>
</gene>
<reference evidence="1" key="1">
    <citation type="submission" date="2023-03" db="EMBL/GenBank/DDBJ databases">
        <title>Massive genome expansion in bonnet fungi (Mycena s.s.) driven by repeated elements and novel gene families across ecological guilds.</title>
        <authorList>
            <consortium name="Lawrence Berkeley National Laboratory"/>
            <person name="Harder C.B."/>
            <person name="Miyauchi S."/>
            <person name="Viragh M."/>
            <person name="Kuo A."/>
            <person name="Thoen E."/>
            <person name="Andreopoulos B."/>
            <person name="Lu D."/>
            <person name="Skrede I."/>
            <person name="Drula E."/>
            <person name="Henrissat B."/>
            <person name="Morin E."/>
            <person name="Kohler A."/>
            <person name="Barry K."/>
            <person name="LaButti K."/>
            <person name="Morin E."/>
            <person name="Salamov A."/>
            <person name="Lipzen A."/>
            <person name="Mereny Z."/>
            <person name="Hegedus B."/>
            <person name="Baldrian P."/>
            <person name="Stursova M."/>
            <person name="Weitz H."/>
            <person name="Taylor A."/>
            <person name="Grigoriev I.V."/>
            <person name="Nagy L.G."/>
            <person name="Martin F."/>
            <person name="Kauserud H."/>
        </authorList>
    </citation>
    <scope>NUCLEOTIDE SEQUENCE</scope>
    <source>
        <strain evidence="1">CBHHK200</strain>
    </source>
</reference>